<feature type="compositionally biased region" description="Gly residues" evidence="1">
    <location>
        <begin position="1"/>
        <end position="10"/>
    </location>
</feature>
<feature type="non-terminal residue" evidence="2">
    <location>
        <position position="1"/>
    </location>
</feature>
<accession>A0A392T7Q2</accession>
<name>A0A392T7Q2_9FABA</name>
<protein>
    <submittedName>
        <fullName evidence="2">Uncharacterized protein</fullName>
    </submittedName>
</protein>
<sequence length="26" mass="2580">GFPGKGGGSLGSLKYQAMPSQNLLTA</sequence>
<keyword evidence="3" id="KW-1185">Reference proteome</keyword>
<evidence type="ECO:0000313" key="3">
    <source>
        <dbReference type="Proteomes" id="UP000265520"/>
    </source>
</evidence>
<organism evidence="2 3">
    <name type="scientific">Trifolium medium</name>
    <dbReference type="NCBI Taxonomy" id="97028"/>
    <lineage>
        <taxon>Eukaryota</taxon>
        <taxon>Viridiplantae</taxon>
        <taxon>Streptophyta</taxon>
        <taxon>Embryophyta</taxon>
        <taxon>Tracheophyta</taxon>
        <taxon>Spermatophyta</taxon>
        <taxon>Magnoliopsida</taxon>
        <taxon>eudicotyledons</taxon>
        <taxon>Gunneridae</taxon>
        <taxon>Pentapetalae</taxon>
        <taxon>rosids</taxon>
        <taxon>fabids</taxon>
        <taxon>Fabales</taxon>
        <taxon>Fabaceae</taxon>
        <taxon>Papilionoideae</taxon>
        <taxon>50 kb inversion clade</taxon>
        <taxon>NPAAA clade</taxon>
        <taxon>Hologalegina</taxon>
        <taxon>IRL clade</taxon>
        <taxon>Trifolieae</taxon>
        <taxon>Trifolium</taxon>
    </lineage>
</organism>
<dbReference type="AlphaFoldDB" id="A0A392T7Q2"/>
<dbReference type="Proteomes" id="UP000265520">
    <property type="component" value="Unassembled WGS sequence"/>
</dbReference>
<reference evidence="2 3" key="1">
    <citation type="journal article" date="2018" name="Front. Plant Sci.">
        <title>Red Clover (Trifolium pratense) and Zigzag Clover (T. medium) - A Picture of Genomic Similarities and Differences.</title>
        <authorList>
            <person name="Dluhosova J."/>
            <person name="Istvanek J."/>
            <person name="Nedelnik J."/>
            <person name="Repkova J."/>
        </authorList>
    </citation>
    <scope>NUCLEOTIDE SEQUENCE [LARGE SCALE GENOMIC DNA]</scope>
    <source>
        <strain evidence="3">cv. 10/8</strain>
        <tissue evidence="2">Leaf</tissue>
    </source>
</reference>
<proteinExistence type="predicted"/>
<dbReference type="EMBL" id="LXQA010522773">
    <property type="protein sequence ID" value="MCI57059.1"/>
    <property type="molecule type" value="Genomic_DNA"/>
</dbReference>
<evidence type="ECO:0000256" key="1">
    <source>
        <dbReference type="SAM" id="MobiDB-lite"/>
    </source>
</evidence>
<evidence type="ECO:0000313" key="2">
    <source>
        <dbReference type="EMBL" id="MCI57059.1"/>
    </source>
</evidence>
<comment type="caution">
    <text evidence="2">The sequence shown here is derived from an EMBL/GenBank/DDBJ whole genome shotgun (WGS) entry which is preliminary data.</text>
</comment>
<feature type="region of interest" description="Disordered" evidence="1">
    <location>
        <begin position="1"/>
        <end position="26"/>
    </location>
</feature>